<dbReference type="PROSITE" id="PS51257">
    <property type="entry name" value="PROKAR_LIPOPROTEIN"/>
    <property type="match status" value="1"/>
</dbReference>
<name>A0A0M1P6I2_9BACL</name>
<feature type="chain" id="PRO_5039317029" evidence="5">
    <location>
        <begin position="19"/>
        <end position="324"/>
    </location>
</feature>
<dbReference type="PANTHER" id="PTHR30532:SF28">
    <property type="entry name" value="PETROBACTIN-BINDING PROTEIN YCLQ"/>
    <property type="match status" value="1"/>
</dbReference>
<keyword evidence="4 5" id="KW-0732">Signal</keyword>
<evidence type="ECO:0000256" key="4">
    <source>
        <dbReference type="ARBA" id="ARBA00022729"/>
    </source>
</evidence>
<reference evidence="8" key="1">
    <citation type="submission" date="2015-08" db="EMBL/GenBank/DDBJ databases">
        <title>Genome sequencing project for genomic taxonomy and phylogenomics of Bacillus-like bacteria.</title>
        <authorList>
            <person name="Liu B."/>
            <person name="Wang J."/>
            <person name="Zhu Y."/>
            <person name="Liu G."/>
            <person name="Chen Q."/>
            <person name="Chen Z."/>
            <person name="Lan J."/>
            <person name="Che J."/>
            <person name="Ge C."/>
            <person name="Shi H."/>
            <person name="Pan Z."/>
            <person name="Liu X."/>
        </authorList>
    </citation>
    <scope>NUCLEOTIDE SEQUENCE [LARGE SCALE GENOMIC DNA]</scope>
    <source>
        <strain evidence="8">FJAT-22460</strain>
    </source>
</reference>
<dbReference type="OrthoDB" id="63946at2"/>
<dbReference type="EMBL" id="LIUT01000001">
    <property type="protein sequence ID" value="KOR90093.1"/>
    <property type="molecule type" value="Genomic_DNA"/>
</dbReference>
<comment type="similarity">
    <text evidence="2">Belongs to the bacterial solute-binding protein 8 family.</text>
</comment>
<evidence type="ECO:0000256" key="1">
    <source>
        <dbReference type="ARBA" id="ARBA00004196"/>
    </source>
</evidence>
<evidence type="ECO:0000313" key="8">
    <source>
        <dbReference type="Proteomes" id="UP000036932"/>
    </source>
</evidence>
<protein>
    <submittedName>
        <fullName evidence="7">ABC transporter</fullName>
    </submittedName>
</protein>
<keyword evidence="3" id="KW-0813">Transport</keyword>
<dbReference type="InterPro" id="IPR002491">
    <property type="entry name" value="ABC_transptr_periplasmic_BD"/>
</dbReference>
<dbReference type="InterPro" id="IPR033870">
    <property type="entry name" value="FatB"/>
</dbReference>
<dbReference type="PANTHER" id="PTHR30532">
    <property type="entry name" value="IRON III DICITRATE-BINDING PERIPLASMIC PROTEIN"/>
    <property type="match status" value="1"/>
</dbReference>
<feature type="domain" description="Fe/B12 periplasmic-binding" evidence="6">
    <location>
        <begin position="63"/>
        <end position="324"/>
    </location>
</feature>
<comment type="subcellular location">
    <subcellularLocation>
        <location evidence="1">Cell envelope</location>
    </subcellularLocation>
</comment>
<keyword evidence="8" id="KW-1185">Reference proteome</keyword>
<proteinExistence type="inferred from homology"/>
<dbReference type="PATRIC" id="fig|1705565.3.peg.4782"/>
<evidence type="ECO:0000313" key="7">
    <source>
        <dbReference type="EMBL" id="KOR90093.1"/>
    </source>
</evidence>
<dbReference type="InterPro" id="IPR051313">
    <property type="entry name" value="Bact_iron-sidero_bind"/>
</dbReference>
<organism evidence="7 8">
    <name type="scientific">Paenibacillus solani</name>
    <dbReference type="NCBI Taxonomy" id="1705565"/>
    <lineage>
        <taxon>Bacteria</taxon>
        <taxon>Bacillati</taxon>
        <taxon>Bacillota</taxon>
        <taxon>Bacilli</taxon>
        <taxon>Bacillales</taxon>
        <taxon>Paenibacillaceae</taxon>
        <taxon>Paenibacillus</taxon>
    </lineage>
</organism>
<dbReference type="Proteomes" id="UP000036932">
    <property type="component" value="Unassembled WGS sequence"/>
</dbReference>
<dbReference type="AlphaFoldDB" id="A0A0M1P6I2"/>
<dbReference type="SUPFAM" id="SSF53807">
    <property type="entry name" value="Helical backbone' metal receptor"/>
    <property type="match status" value="1"/>
</dbReference>
<dbReference type="GO" id="GO:0030288">
    <property type="term" value="C:outer membrane-bounded periplasmic space"/>
    <property type="evidence" value="ECO:0007669"/>
    <property type="project" value="TreeGrafter"/>
</dbReference>
<accession>A0A0M1P6I2</accession>
<dbReference type="Gene3D" id="3.40.50.1980">
    <property type="entry name" value="Nitrogenase molybdenum iron protein domain"/>
    <property type="match status" value="2"/>
</dbReference>
<gene>
    <name evidence="7" type="ORF">AM231_13740</name>
</gene>
<sequence length="324" mass="34856">MRKWLALFMVAMFTLVLAACGQSDKTGGASGGDAAAGDSPAATEKLTIEHKLGKADITKNPSRVVVFDFGILDSLDKLGVDVLGVPQANIPAYLSKFEDKKYENVGSLKEPDFEKINSIKPDLIIISGRQQDAYDELNKIAPTVFLGVDTSKYMESFKSNMNTLGQIFGKEAEVEKELATIDENIKTLNEKATATGKKALIILANEGKISAYGPGSRFGILHDVFGFEAVDPNIEVSTHGKDISNEYIVEMNPDYLFVVDRGAAVSTGEGESGAKAVVENELVNTTKAAKEGHIVYLNPDFWYLSGGGLTSVSEMVTEVDAAIK</sequence>
<dbReference type="Pfam" id="PF01497">
    <property type="entry name" value="Peripla_BP_2"/>
    <property type="match status" value="1"/>
</dbReference>
<dbReference type="CDD" id="cd01140">
    <property type="entry name" value="FatB"/>
    <property type="match status" value="1"/>
</dbReference>
<dbReference type="PROSITE" id="PS50983">
    <property type="entry name" value="FE_B12_PBP"/>
    <property type="match status" value="1"/>
</dbReference>
<feature type="signal peptide" evidence="5">
    <location>
        <begin position="1"/>
        <end position="18"/>
    </location>
</feature>
<evidence type="ECO:0000256" key="5">
    <source>
        <dbReference type="SAM" id="SignalP"/>
    </source>
</evidence>
<dbReference type="GO" id="GO:1901678">
    <property type="term" value="P:iron coordination entity transport"/>
    <property type="evidence" value="ECO:0007669"/>
    <property type="project" value="UniProtKB-ARBA"/>
</dbReference>
<evidence type="ECO:0000256" key="3">
    <source>
        <dbReference type="ARBA" id="ARBA00022448"/>
    </source>
</evidence>
<evidence type="ECO:0000256" key="2">
    <source>
        <dbReference type="ARBA" id="ARBA00008814"/>
    </source>
</evidence>
<dbReference type="RefSeq" id="WP_054403024.1">
    <property type="nucleotide sequence ID" value="NZ_LIUT01000001.1"/>
</dbReference>
<comment type="caution">
    <text evidence="7">The sequence shown here is derived from an EMBL/GenBank/DDBJ whole genome shotgun (WGS) entry which is preliminary data.</text>
</comment>
<evidence type="ECO:0000259" key="6">
    <source>
        <dbReference type="PROSITE" id="PS50983"/>
    </source>
</evidence>